<dbReference type="SUPFAM" id="SSF75304">
    <property type="entry name" value="Amidase signature (AS) enzymes"/>
    <property type="match status" value="1"/>
</dbReference>
<dbReference type="AlphaFoldDB" id="A0A4S4M1M0"/>
<sequence length="144" mass="15705">MPGRCPPTQKNEALVNKTIFMNWFAENFVQTDPDSCSESIFLYPQSSGTTNYRNQYGPAPTPPFGFSAGRIAVLAQTPDMVVPIGELAYNSTVTNTTEYLPVTLSFIAAKNCDLVLFDLFAALQDAGIIQPVKVGPRMYGTESP</sequence>
<name>A0A4S4M1M0_9APHY</name>
<gene>
    <name evidence="1" type="ORF">EUX98_g9268</name>
</gene>
<protein>
    <submittedName>
        <fullName evidence="1">Uncharacterized protein</fullName>
    </submittedName>
</protein>
<dbReference type="InterPro" id="IPR036928">
    <property type="entry name" value="AS_sf"/>
</dbReference>
<reference evidence="1 2" key="1">
    <citation type="submission" date="2019-02" db="EMBL/GenBank/DDBJ databases">
        <title>Genome sequencing of the rare red list fungi Antrodiella citrinella (Flaviporus citrinellus).</title>
        <authorList>
            <person name="Buettner E."/>
            <person name="Kellner H."/>
        </authorList>
    </citation>
    <scope>NUCLEOTIDE SEQUENCE [LARGE SCALE GENOMIC DNA]</scope>
    <source>
        <strain evidence="1 2">DSM 108506</strain>
    </source>
</reference>
<evidence type="ECO:0000313" key="1">
    <source>
        <dbReference type="EMBL" id="THH16650.1"/>
    </source>
</evidence>
<keyword evidence="2" id="KW-1185">Reference proteome</keyword>
<dbReference type="OrthoDB" id="5423360at2759"/>
<proteinExistence type="predicted"/>
<dbReference type="EMBL" id="SGPM01000715">
    <property type="protein sequence ID" value="THH16650.1"/>
    <property type="molecule type" value="Genomic_DNA"/>
</dbReference>
<accession>A0A4S4M1M0</accession>
<organism evidence="1 2">
    <name type="scientific">Antrodiella citrinella</name>
    <dbReference type="NCBI Taxonomy" id="2447956"/>
    <lineage>
        <taxon>Eukaryota</taxon>
        <taxon>Fungi</taxon>
        <taxon>Dikarya</taxon>
        <taxon>Basidiomycota</taxon>
        <taxon>Agaricomycotina</taxon>
        <taxon>Agaricomycetes</taxon>
        <taxon>Polyporales</taxon>
        <taxon>Steccherinaceae</taxon>
        <taxon>Antrodiella</taxon>
    </lineage>
</organism>
<evidence type="ECO:0000313" key="2">
    <source>
        <dbReference type="Proteomes" id="UP000308730"/>
    </source>
</evidence>
<dbReference type="Proteomes" id="UP000308730">
    <property type="component" value="Unassembled WGS sequence"/>
</dbReference>
<comment type="caution">
    <text evidence="1">The sequence shown here is derived from an EMBL/GenBank/DDBJ whole genome shotgun (WGS) entry which is preliminary data.</text>
</comment>